<protein>
    <submittedName>
        <fullName evidence="1">Uncharacterized protein</fullName>
    </submittedName>
</protein>
<keyword evidence="2" id="KW-1185">Reference proteome</keyword>
<gene>
    <name evidence="1" type="ORF">GTQ45_02015</name>
</gene>
<evidence type="ECO:0000313" key="1">
    <source>
        <dbReference type="EMBL" id="NBG94507.1"/>
    </source>
</evidence>
<sequence length="203" mass="22604">MTKLNWKPNPFAPGGDTQYQMARTPRFNIWRMFDVAAGQEHHLASSGLPEFPNKPGYTPHPEILLVTRGAWRFSCPDLPNGGHVFTQGDGAFKVRGKRGYVITTEDPRGNGYVCIQPREPEWFDREIVMIGAGEVLTLPARGADTFLYLGKGEALLDGGEIDPNDLIALPDDEDVEIEALSKTLGVTFWKRDEFPTTLEELSV</sequence>
<accession>A0A845Q7V5</accession>
<reference evidence="1 2" key="1">
    <citation type="journal article" date="2016" name="Int. J. Syst. Evol. Microbiol.">
        <title>Pyruvatibacter mobilis gen. nov., sp. nov., a marine bacterium from the culture broth of Picochlorum sp. 122.</title>
        <authorList>
            <person name="Wang G."/>
            <person name="Tang M."/>
            <person name="Wu H."/>
            <person name="Dai S."/>
            <person name="Li T."/>
            <person name="Chen C."/>
            <person name="He H."/>
            <person name="Fan J."/>
            <person name="Xiang W."/>
            <person name="Li X."/>
        </authorList>
    </citation>
    <scope>NUCLEOTIDE SEQUENCE [LARGE SCALE GENOMIC DNA]</scope>
    <source>
        <strain evidence="1 2">GYP-11</strain>
    </source>
</reference>
<organism evidence="1 2">
    <name type="scientific">Pyruvatibacter mobilis</name>
    <dbReference type="NCBI Taxonomy" id="1712261"/>
    <lineage>
        <taxon>Bacteria</taxon>
        <taxon>Pseudomonadati</taxon>
        <taxon>Pseudomonadota</taxon>
        <taxon>Alphaproteobacteria</taxon>
        <taxon>Hyphomicrobiales</taxon>
        <taxon>Parvibaculaceae</taxon>
        <taxon>Pyruvatibacter</taxon>
    </lineage>
</organism>
<evidence type="ECO:0000313" key="2">
    <source>
        <dbReference type="Proteomes" id="UP000470384"/>
    </source>
</evidence>
<dbReference type="AlphaFoldDB" id="A0A845Q7V5"/>
<proteinExistence type="predicted"/>
<dbReference type="GeneID" id="300653486"/>
<dbReference type="Proteomes" id="UP000470384">
    <property type="component" value="Unassembled WGS sequence"/>
</dbReference>
<dbReference type="EMBL" id="WXYQ01000001">
    <property type="protein sequence ID" value="NBG94507.1"/>
    <property type="molecule type" value="Genomic_DNA"/>
</dbReference>
<comment type="caution">
    <text evidence="1">The sequence shown here is derived from an EMBL/GenBank/DDBJ whole genome shotgun (WGS) entry which is preliminary data.</text>
</comment>
<dbReference type="RefSeq" id="WP_160586596.1">
    <property type="nucleotide sequence ID" value="NZ_BMHN01000001.1"/>
</dbReference>
<name>A0A845Q7V5_9HYPH</name>